<dbReference type="NCBIfam" id="TIGR01857">
    <property type="entry name" value="FGAM-synthase"/>
    <property type="match status" value="1"/>
</dbReference>
<evidence type="ECO:0000259" key="7">
    <source>
        <dbReference type="Pfam" id="PF02769"/>
    </source>
</evidence>
<feature type="domain" description="Phosphoribosylformylglycinamidine synthase linker" evidence="8">
    <location>
        <begin position="178"/>
        <end position="226"/>
    </location>
</feature>
<dbReference type="GO" id="GO:0005737">
    <property type="term" value="C:cytoplasm"/>
    <property type="evidence" value="ECO:0007669"/>
    <property type="project" value="TreeGrafter"/>
</dbReference>
<dbReference type="AlphaFoldDB" id="A0A4S2DM84"/>
<protein>
    <submittedName>
        <fullName evidence="9">Phosphoribosylformylglycinamidine synthase</fullName>
        <ecNumber evidence="9">6.3.5.3</ecNumber>
    </submittedName>
</protein>
<evidence type="ECO:0000256" key="1">
    <source>
        <dbReference type="ARBA" id="ARBA00022598"/>
    </source>
</evidence>
<dbReference type="CDD" id="cd01740">
    <property type="entry name" value="GATase1_FGAR_AT"/>
    <property type="match status" value="1"/>
</dbReference>
<dbReference type="Gene3D" id="3.90.650.10">
    <property type="entry name" value="PurM-like C-terminal domain"/>
    <property type="match status" value="2"/>
</dbReference>
<sequence length="1248" mass="139331">MKVRCIFVEKKKGYDVEGKSLLEDFKSNLGINSLESVRLVNKYTLGEIKEEDYKKALYTIFSERTVDNLYENKFELEDRERAFAVEFLPGQYDQRADSASECFQILTSEEKIEVKWTKIIVLKGNLSKDEVLKIKNYYINQVDSREVEIDNLELYSKLPEPKDVKILNGFINKNYDELKELHSEMGLAMSFEDIKMIRDYFNGEKRDPSITEIKVIDTYWSDHCRHTTFSTAIEAVDIEEGLYTKPLIKSYNAYLKSRNFVYGETNRDETLMDIAVITMKEMRKRGLLEDLDVSDEINACSIKVDIETNDGNVEYLVMFKNETHNHPTEIEPFGGAATCLGGAIRDPLSGRTYVYQAMRVTGSADPTVKVEDTLKGKLPQRTITLGAAHGYSSYGNQIGLATGQVAEIYHPNYVAKRMEVGAVIAAAPKENVVREEPKSGDVVILLGGRTGRDGLGGATGSSKEHTEDSINECGAEVQKGNPPTERKIQRLFRNKEVSTMIKRCNDFGAGGVSVAIGELTRGLDIDLDKVPKKYEGLDGTEIAISESQERMAVVVNKENEEKFIALAKEENLEAVKVAVVTETERLKMFWRGNTIVDIKREFLDTNGARQTTKVKVLNPEKYPFEVNKDLNVKEEWINNLKKLNVASQQGLVERFDATIGAGTVLMPFGGKYQKTQAEGMAAKIPVLNGESKDATLMTFGFNPEMGVWSPYHMAYYSVIEAITKLSAMGGNYKKARLTLQEYFERLGKEDTKWGKPFAALLGAYQAQMDLGIPAIGGKDSMSGTFGDIDVPPSLVAFAVDVCKANKVISPEFKEIGSKLVLLIAEKNEDMTLKVDEYKNNLEIVHKLIHEGKVISASSIKFGGLSEAITKMTLGNKIGANIKNVTKEELFGLNYGSLVLEVKSDVEVDKELAGCAYKAIGETIKNGAIILEDYDINFEIESLEKTLEEKLTKIFKIKTEDKNEKVNTPLYKVTEAKTPTIKVAKPRVFIPVFPGTNCEYDSAKAFRNEGAEVSELVLNNMNKELLNESILKMEKTIRESQIIMLPGGFSAGDEPDGSGKFIATVFRNERIKDAVMDLLKNRDGLMLGICNGFQALIKLGLVPYGEIVDIEEDMATLTYNEINRHMSSIIRTKITSNKSPWFNEVNVGDIHSVAISHGEGRFVAPKELLEKLSANGQIATQYVDFNGEVSMNMPFNPNGSMLGIEGITSPDGRILGKMGHSERRGESLYRNIPGDFDQKIFKSGVQYFK</sequence>
<organism evidence="9 10">
    <name type="scientific">Clostridium sartagoforme</name>
    <dbReference type="NCBI Taxonomy" id="84031"/>
    <lineage>
        <taxon>Bacteria</taxon>
        <taxon>Bacillati</taxon>
        <taxon>Bacillota</taxon>
        <taxon>Clostridia</taxon>
        <taxon>Eubacteriales</taxon>
        <taxon>Clostridiaceae</taxon>
        <taxon>Clostridium</taxon>
    </lineage>
</organism>
<dbReference type="InterPro" id="IPR010918">
    <property type="entry name" value="PurM-like_C_dom"/>
</dbReference>
<dbReference type="PROSITE" id="PS51273">
    <property type="entry name" value="GATASE_TYPE_1"/>
    <property type="match status" value="1"/>
</dbReference>
<dbReference type="Gene3D" id="3.30.1330.10">
    <property type="entry name" value="PurM-like, N-terminal domain"/>
    <property type="match status" value="2"/>
</dbReference>
<dbReference type="Proteomes" id="UP000306888">
    <property type="component" value="Unassembled WGS sequence"/>
</dbReference>
<dbReference type="SMART" id="SM01211">
    <property type="entry name" value="GATase_5"/>
    <property type="match status" value="1"/>
</dbReference>
<dbReference type="EMBL" id="SRYR01000001">
    <property type="protein sequence ID" value="TGY43438.1"/>
    <property type="molecule type" value="Genomic_DNA"/>
</dbReference>
<keyword evidence="10" id="KW-1185">Reference proteome</keyword>
<dbReference type="InterPro" id="IPR036676">
    <property type="entry name" value="PurM-like_C_sf"/>
</dbReference>
<dbReference type="FunFam" id="3.30.1330.10:FF:000013">
    <property type="entry name" value="Phosphoribosylformylglycinamidine synthase"/>
    <property type="match status" value="1"/>
</dbReference>
<accession>A0A4S2DM84</accession>
<evidence type="ECO:0000256" key="6">
    <source>
        <dbReference type="ARBA" id="ARBA00022842"/>
    </source>
</evidence>
<dbReference type="GO" id="GO:0046872">
    <property type="term" value="F:metal ion binding"/>
    <property type="evidence" value="ECO:0007669"/>
    <property type="project" value="UniProtKB-KW"/>
</dbReference>
<dbReference type="RefSeq" id="WP_136003721.1">
    <property type="nucleotide sequence ID" value="NZ_SRYR01000001.1"/>
</dbReference>
<keyword evidence="4" id="KW-0658">Purine biosynthesis</keyword>
<keyword evidence="6" id="KW-0460">Magnesium</keyword>
<dbReference type="InterPro" id="IPR041609">
    <property type="entry name" value="PurL_linker"/>
</dbReference>
<keyword evidence="3" id="KW-0547">Nucleotide-binding</keyword>
<dbReference type="PANTHER" id="PTHR10099">
    <property type="entry name" value="PHOSPHORIBOSYLFORMYLGLYCINAMIDINE SYNTHASE"/>
    <property type="match status" value="1"/>
</dbReference>
<dbReference type="Pfam" id="PF13507">
    <property type="entry name" value="GATase_5"/>
    <property type="match status" value="1"/>
</dbReference>
<evidence type="ECO:0000256" key="2">
    <source>
        <dbReference type="ARBA" id="ARBA00022723"/>
    </source>
</evidence>
<evidence type="ECO:0000256" key="5">
    <source>
        <dbReference type="ARBA" id="ARBA00022840"/>
    </source>
</evidence>
<proteinExistence type="predicted"/>
<dbReference type="GO" id="GO:0004642">
    <property type="term" value="F:phosphoribosylformylglycinamidine synthase activity"/>
    <property type="evidence" value="ECO:0007669"/>
    <property type="project" value="UniProtKB-EC"/>
</dbReference>
<dbReference type="EC" id="6.3.5.3" evidence="9"/>
<dbReference type="InterPro" id="IPR036921">
    <property type="entry name" value="PurM-like_N_sf"/>
</dbReference>
<dbReference type="SUPFAM" id="SSF56042">
    <property type="entry name" value="PurM C-terminal domain-like"/>
    <property type="match status" value="2"/>
</dbReference>
<evidence type="ECO:0000256" key="3">
    <source>
        <dbReference type="ARBA" id="ARBA00022741"/>
    </source>
</evidence>
<dbReference type="GO" id="GO:0005524">
    <property type="term" value="F:ATP binding"/>
    <property type="evidence" value="ECO:0007669"/>
    <property type="project" value="UniProtKB-KW"/>
</dbReference>
<evidence type="ECO:0000259" key="8">
    <source>
        <dbReference type="Pfam" id="PF18072"/>
    </source>
</evidence>
<dbReference type="InterPro" id="IPR029062">
    <property type="entry name" value="Class_I_gatase-like"/>
</dbReference>
<comment type="caution">
    <text evidence="9">The sequence shown here is derived from an EMBL/GenBank/DDBJ whole genome shotgun (WGS) entry which is preliminary data.</text>
</comment>
<evidence type="ECO:0000256" key="4">
    <source>
        <dbReference type="ARBA" id="ARBA00022755"/>
    </source>
</evidence>
<dbReference type="Pfam" id="PF18072">
    <property type="entry name" value="FGAR-AT_linker"/>
    <property type="match status" value="1"/>
</dbReference>
<dbReference type="GO" id="GO:0006164">
    <property type="term" value="P:purine nucleotide biosynthetic process"/>
    <property type="evidence" value="ECO:0007669"/>
    <property type="project" value="UniProtKB-KW"/>
</dbReference>
<reference evidence="9 10" key="1">
    <citation type="submission" date="2019-04" db="EMBL/GenBank/DDBJ databases">
        <title>Microbes associate with the intestines of laboratory mice.</title>
        <authorList>
            <person name="Navarre W."/>
            <person name="Wong E."/>
            <person name="Huang K."/>
            <person name="Tropini C."/>
            <person name="Ng K."/>
            <person name="Yu B."/>
        </authorList>
    </citation>
    <scope>NUCLEOTIDE SEQUENCE [LARGE SCALE GENOMIC DNA]</scope>
    <source>
        <strain evidence="9 10">NM50_B9-20</strain>
    </source>
</reference>
<name>A0A4S2DM84_9CLOT</name>
<keyword evidence="5" id="KW-0067">ATP-binding</keyword>
<dbReference type="InterPro" id="IPR010141">
    <property type="entry name" value="FGAM_synthase"/>
</dbReference>
<dbReference type="CDD" id="cd02203">
    <property type="entry name" value="PurL_repeat1"/>
    <property type="match status" value="1"/>
</dbReference>
<dbReference type="SUPFAM" id="SSF52317">
    <property type="entry name" value="Class I glutamine amidotransferase-like"/>
    <property type="match status" value="1"/>
</dbReference>
<feature type="domain" description="PurM-like C-terminal" evidence="7">
    <location>
        <begin position="438"/>
        <end position="590"/>
    </location>
</feature>
<keyword evidence="1 9" id="KW-0436">Ligase</keyword>
<keyword evidence="2" id="KW-0479">Metal-binding</keyword>
<dbReference type="PANTHER" id="PTHR10099:SF1">
    <property type="entry name" value="PHOSPHORIBOSYLFORMYLGLYCINAMIDINE SYNTHASE"/>
    <property type="match status" value="1"/>
</dbReference>
<evidence type="ECO:0000313" key="10">
    <source>
        <dbReference type="Proteomes" id="UP000306888"/>
    </source>
</evidence>
<dbReference type="OrthoDB" id="9804441at2"/>
<dbReference type="CDD" id="cd02204">
    <property type="entry name" value="PurL_repeat2"/>
    <property type="match status" value="1"/>
</dbReference>
<evidence type="ECO:0000313" key="9">
    <source>
        <dbReference type="EMBL" id="TGY43438.1"/>
    </source>
</evidence>
<dbReference type="Pfam" id="PF02769">
    <property type="entry name" value="AIRS_C"/>
    <property type="match status" value="1"/>
</dbReference>
<dbReference type="Gene3D" id="3.40.50.880">
    <property type="match status" value="1"/>
</dbReference>
<dbReference type="SUPFAM" id="SSF55326">
    <property type="entry name" value="PurM N-terminal domain-like"/>
    <property type="match status" value="2"/>
</dbReference>
<gene>
    <name evidence="9" type="ORF">E5347_01115</name>
</gene>